<name>A0A485M5J1_9ZZZZ</name>
<proteinExistence type="predicted"/>
<dbReference type="EMBL" id="CAADRM010000119">
    <property type="protein sequence ID" value="VFU16415.1"/>
    <property type="molecule type" value="Genomic_DNA"/>
</dbReference>
<evidence type="ECO:0000256" key="1">
    <source>
        <dbReference type="SAM" id="MobiDB-lite"/>
    </source>
</evidence>
<feature type="compositionally biased region" description="Basic and acidic residues" evidence="1">
    <location>
        <begin position="35"/>
        <end position="44"/>
    </location>
</feature>
<keyword evidence="2" id="KW-0812">Transmembrane</keyword>
<feature type="transmembrane region" description="Helical" evidence="2">
    <location>
        <begin position="6"/>
        <end position="26"/>
    </location>
</feature>
<accession>A0A485M5J1</accession>
<evidence type="ECO:0000256" key="2">
    <source>
        <dbReference type="SAM" id="Phobius"/>
    </source>
</evidence>
<reference evidence="3" key="1">
    <citation type="submission" date="2019-03" db="EMBL/GenBank/DDBJ databases">
        <authorList>
            <person name="Hao L."/>
        </authorList>
    </citation>
    <scope>NUCLEOTIDE SEQUENCE</scope>
</reference>
<feature type="region of interest" description="Disordered" evidence="1">
    <location>
        <begin position="35"/>
        <end position="83"/>
    </location>
</feature>
<sequence length="83" mass="9389">MGNDSFFSLVILLILFFVLPSVLKLLGRYTLDSKDAGKKREEPGHVLPGEEPAPYREDFPAHGGYDTYKGPEISNKPIHPKWF</sequence>
<keyword evidence="2" id="KW-0472">Membrane</keyword>
<gene>
    <name evidence="3" type="ORF">SCFA_540033</name>
</gene>
<organism evidence="3">
    <name type="scientific">anaerobic digester metagenome</name>
    <dbReference type="NCBI Taxonomy" id="1263854"/>
    <lineage>
        <taxon>unclassified sequences</taxon>
        <taxon>metagenomes</taxon>
        <taxon>ecological metagenomes</taxon>
    </lineage>
</organism>
<dbReference type="AlphaFoldDB" id="A0A485M5J1"/>
<keyword evidence="2" id="KW-1133">Transmembrane helix</keyword>
<evidence type="ECO:0000313" key="3">
    <source>
        <dbReference type="EMBL" id="VFU16415.1"/>
    </source>
</evidence>
<protein>
    <submittedName>
        <fullName evidence="3">Uncharacterized protein</fullName>
    </submittedName>
</protein>